<reference evidence="2 3" key="2">
    <citation type="journal article" date="2011" name="J. Bacteriol.">
        <title>Complete genome sequence of strain HTCC2503T of Parvularcula bermudensis, the type species of the order "Parvularculales" in the class Alphaproteobacteria.</title>
        <authorList>
            <person name="Oh H.M."/>
            <person name="Kang I."/>
            <person name="Vergin K.L."/>
            <person name="Kang D."/>
            <person name="Rhee K.H."/>
            <person name="Giovannoni S.J."/>
            <person name="Cho J.C."/>
        </authorList>
    </citation>
    <scope>NUCLEOTIDE SEQUENCE [LARGE SCALE GENOMIC DNA]</scope>
    <source>
        <strain evidence="3">ATCC BAA-594 / HTCC2503 / KCTC 12087</strain>
    </source>
</reference>
<evidence type="ECO:0000313" key="3">
    <source>
        <dbReference type="Proteomes" id="UP000001302"/>
    </source>
</evidence>
<accession>E0TED1</accession>
<evidence type="ECO:0000313" key="2">
    <source>
        <dbReference type="EMBL" id="ADM10017.1"/>
    </source>
</evidence>
<dbReference type="EMBL" id="CP002156">
    <property type="protein sequence ID" value="ADM10017.1"/>
    <property type="molecule type" value="Genomic_DNA"/>
</dbReference>
<proteinExistence type="predicted"/>
<organism evidence="2 3">
    <name type="scientific">Parvularcula bermudensis (strain ATCC BAA-594 / HTCC2503 / KCTC 12087)</name>
    <dbReference type="NCBI Taxonomy" id="314260"/>
    <lineage>
        <taxon>Bacteria</taxon>
        <taxon>Pseudomonadati</taxon>
        <taxon>Pseudomonadota</taxon>
        <taxon>Alphaproteobacteria</taxon>
        <taxon>Parvularculales</taxon>
        <taxon>Parvularculaceae</taxon>
        <taxon>Parvularcula</taxon>
    </lineage>
</organism>
<dbReference type="Proteomes" id="UP000001302">
    <property type="component" value="Chromosome"/>
</dbReference>
<keyword evidence="3" id="KW-1185">Reference proteome</keyword>
<name>E0TED1_PARBH</name>
<protein>
    <submittedName>
        <fullName evidence="2">Uncharacterized protein</fullName>
    </submittedName>
</protein>
<dbReference type="KEGG" id="pbr:PB2503_09824"/>
<reference evidence="3" key="1">
    <citation type="submission" date="2010-08" db="EMBL/GenBank/DDBJ databases">
        <title>Genome sequence of Parvularcula bermudensis HTCC2503.</title>
        <authorList>
            <person name="Kang D.-M."/>
            <person name="Oh H.-M."/>
            <person name="Cho J.-C."/>
        </authorList>
    </citation>
    <scope>NUCLEOTIDE SEQUENCE [LARGE SCALE GENOMIC DNA]</scope>
    <source>
        <strain evidence="3">ATCC BAA-594 / HTCC2503 / KCTC 12087</strain>
    </source>
</reference>
<dbReference type="HOGENOM" id="CLU_1446355_0_0_5"/>
<feature type="region of interest" description="Disordered" evidence="1">
    <location>
        <begin position="9"/>
        <end position="29"/>
    </location>
</feature>
<dbReference type="AlphaFoldDB" id="E0TED1"/>
<evidence type="ECO:0000256" key="1">
    <source>
        <dbReference type="SAM" id="MobiDB-lite"/>
    </source>
</evidence>
<sequence length="187" mass="20478">MRGGELQDFALGNDAGRLAQDPQNLDGARPDHQFEGAGKQKVTDQHAFLIAEHDIRRPQAPTQRAFIDDIVMQERCGMDQLHRPRKEAWAFTGLSTQLCCGKGHERAEPFSPGSDQMPRHFGDQGDAGGKVIKDHLIGGLKLPRQHVLELTGRIAKRRGGRKCGGTRHQKVLFCRAAAALMGAGDPS</sequence>
<gene>
    <name evidence="2" type="ordered locus">PB2503_09824</name>
</gene>